<proteinExistence type="inferred from homology"/>
<dbReference type="RefSeq" id="WP_240480619.1">
    <property type="nucleotide sequence ID" value="NZ_CP011402.1"/>
</dbReference>
<keyword evidence="2 6" id="KW-0889">Transcription antitermination</keyword>
<dbReference type="GO" id="GO:0005829">
    <property type="term" value="C:cytosol"/>
    <property type="evidence" value="ECO:0007669"/>
    <property type="project" value="TreeGrafter"/>
</dbReference>
<dbReference type="STRING" id="79604.AAY81_03695"/>
<keyword evidence="9" id="KW-1185">Reference proteome</keyword>
<dbReference type="Proteomes" id="UP000182975">
    <property type="component" value="Unassembled WGS sequence"/>
</dbReference>
<dbReference type="GO" id="GO:0031564">
    <property type="term" value="P:transcription antitermination"/>
    <property type="evidence" value="ECO:0007669"/>
    <property type="project" value="UniProtKB-KW"/>
</dbReference>
<comment type="function">
    <text evidence="6">Involved in transcription antitermination. Required for transcription of ribosomal RNA (rRNA) genes. Binds specifically to the boxA antiterminator sequence of the ribosomal RNA (rrn) operons.</text>
</comment>
<evidence type="ECO:0000256" key="4">
    <source>
        <dbReference type="ARBA" id="ARBA00023015"/>
    </source>
</evidence>
<gene>
    <name evidence="6" type="primary">nusB</name>
    <name evidence="8" type="ORF">SAMN02910314_01675</name>
</gene>
<keyword evidence="4 6" id="KW-0805">Transcription regulation</keyword>
<organism evidence="8 9">
    <name type="scientific">Denitrobacterium detoxificans</name>
    <dbReference type="NCBI Taxonomy" id="79604"/>
    <lineage>
        <taxon>Bacteria</taxon>
        <taxon>Bacillati</taxon>
        <taxon>Actinomycetota</taxon>
        <taxon>Coriobacteriia</taxon>
        <taxon>Eggerthellales</taxon>
        <taxon>Eggerthellaceae</taxon>
        <taxon>Denitrobacterium</taxon>
    </lineage>
</organism>
<accession>A0A1H8TS70</accession>
<evidence type="ECO:0000256" key="1">
    <source>
        <dbReference type="ARBA" id="ARBA00005952"/>
    </source>
</evidence>
<evidence type="ECO:0000256" key="2">
    <source>
        <dbReference type="ARBA" id="ARBA00022814"/>
    </source>
</evidence>
<dbReference type="CDD" id="cd00619">
    <property type="entry name" value="Terminator_NusB"/>
    <property type="match status" value="1"/>
</dbReference>
<name>A0A1H8TS70_9ACTN</name>
<feature type="domain" description="NusB/RsmB/TIM44" evidence="7">
    <location>
        <begin position="1"/>
        <end position="122"/>
    </location>
</feature>
<dbReference type="InterPro" id="IPR011605">
    <property type="entry name" value="NusB_fam"/>
</dbReference>
<dbReference type="GO" id="GO:0003723">
    <property type="term" value="F:RNA binding"/>
    <property type="evidence" value="ECO:0007669"/>
    <property type="project" value="UniProtKB-UniRule"/>
</dbReference>
<dbReference type="InterPro" id="IPR035926">
    <property type="entry name" value="NusB-like_sf"/>
</dbReference>
<dbReference type="GO" id="GO:0006353">
    <property type="term" value="P:DNA-templated transcription termination"/>
    <property type="evidence" value="ECO:0007669"/>
    <property type="project" value="UniProtKB-UniRule"/>
</dbReference>
<keyword evidence="5 6" id="KW-0804">Transcription</keyword>
<dbReference type="InterPro" id="IPR006027">
    <property type="entry name" value="NusB_RsmB_TIM44"/>
</dbReference>
<dbReference type="SUPFAM" id="SSF48013">
    <property type="entry name" value="NusB-like"/>
    <property type="match status" value="1"/>
</dbReference>
<dbReference type="AlphaFoldDB" id="A0A1H8TS70"/>
<keyword evidence="3 6" id="KW-0694">RNA-binding</keyword>
<dbReference type="PANTHER" id="PTHR11078">
    <property type="entry name" value="N UTILIZATION SUBSTANCE PROTEIN B-RELATED"/>
    <property type="match status" value="1"/>
</dbReference>
<protein>
    <recommendedName>
        <fullName evidence="6">Transcription antitermination protein NusB</fullName>
    </recommendedName>
    <alternativeName>
        <fullName evidence="6">Antitermination factor NusB</fullName>
    </alternativeName>
</protein>
<dbReference type="Gene3D" id="1.10.940.10">
    <property type="entry name" value="NusB-like"/>
    <property type="match status" value="1"/>
</dbReference>
<evidence type="ECO:0000259" key="7">
    <source>
        <dbReference type="Pfam" id="PF01029"/>
    </source>
</evidence>
<evidence type="ECO:0000313" key="9">
    <source>
        <dbReference type="Proteomes" id="UP000182975"/>
    </source>
</evidence>
<evidence type="ECO:0000256" key="6">
    <source>
        <dbReference type="HAMAP-Rule" id="MF_00073"/>
    </source>
</evidence>
<evidence type="ECO:0000256" key="5">
    <source>
        <dbReference type="ARBA" id="ARBA00023163"/>
    </source>
</evidence>
<dbReference type="EMBL" id="FOEC01000012">
    <property type="protein sequence ID" value="SEO93711.1"/>
    <property type="molecule type" value="Genomic_DNA"/>
</dbReference>
<dbReference type="HAMAP" id="MF_00073">
    <property type="entry name" value="NusB"/>
    <property type="match status" value="1"/>
</dbReference>
<evidence type="ECO:0000313" key="8">
    <source>
        <dbReference type="EMBL" id="SEO93711.1"/>
    </source>
</evidence>
<dbReference type="PANTHER" id="PTHR11078:SF3">
    <property type="entry name" value="ANTITERMINATION NUSB DOMAIN-CONTAINING PROTEIN"/>
    <property type="match status" value="1"/>
</dbReference>
<reference evidence="9" key="1">
    <citation type="submission" date="2016-10" db="EMBL/GenBank/DDBJ databases">
        <authorList>
            <person name="Varghese N."/>
        </authorList>
    </citation>
    <scope>NUCLEOTIDE SEQUENCE [LARGE SCALE GENOMIC DNA]</scope>
    <source>
        <strain evidence="9">DSM 21843</strain>
    </source>
</reference>
<sequence length="162" mass="17776">MAVQVLYQSEITGVPAWEIADKGDALPEGGTLPPYAIELLRGVAAHRVRIDKLLDEASSNWSLERMPLVDRSIMRMAVYEMLHETDVPVSVCINEAVELAKEFGGEDDSSRFVNGVLGRIARDQGLSDDVPEVDEDLSLHRDVMPEGVIAAAEEEPSSDDEQ</sequence>
<comment type="similarity">
    <text evidence="1 6">Belongs to the NusB family.</text>
</comment>
<dbReference type="Pfam" id="PF01029">
    <property type="entry name" value="NusB"/>
    <property type="match status" value="1"/>
</dbReference>
<evidence type="ECO:0000256" key="3">
    <source>
        <dbReference type="ARBA" id="ARBA00022884"/>
    </source>
</evidence>
<dbReference type="NCBIfam" id="TIGR01951">
    <property type="entry name" value="nusB"/>
    <property type="match status" value="1"/>
</dbReference>